<comment type="caution">
    <text evidence="3">The sequence shown here is derived from an EMBL/GenBank/DDBJ whole genome shotgun (WGS) entry which is preliminary data.</text>
</comment>
<protein>
    <submittedName>
        <fullName evidence="3">Uncharacterized protein</fullName>
    </submittedName>
</protein>
<dbReference type="OrthoDB" id="10362006at2759"/>
<feature type="region of interest" description="Disordered" evidence="1">
    <location>
        <begin position="55"/>
        <end position="118"/>
    </location>
</feature>
<feature type="compositionally biased region" description="Basic and acidic residues" evidence="1">
    <location>
        <begin position="99"/>
        <end position="108"/>
    </location>
</feature>
<proteinExistence type="predicted"/>
<dbReference type="EMBL" id="JAGPXD010000003">
    <property type="protein sequence ID" value="KAH7362271.1"/>
    <property type="molecule type" value="Genomic_DNA"/>
</dbReference>
<keyword evidence="2" id="KW-0472">Membrane</keyword>
<keyword evidence="4" id="KW-1185">Reference proteome</keyword>
<gene>
    <name evidence="3" type="ORF">B0T11DRAFT_328361</name>
</gene>
<keyword evidence="2" id="KW-0812">Transmembrane</keyword>
<evidence type="ECO:0000313" key="3">
    <source>
        <dbReference type="EMBL" id="KAH7362271.1"/>
    </source>
</evidence>
<accession>A0A8K0TL87</accession>
<evidence type="ECO:0000256" key="1">
    <source>
        <dbReference type="SAM" id="MobiDB-lite"/>
    </source>
</evidence>
<feature type="transmembrane region" description="Helical" evidence="2">
    <location>
        <begin position="26"/>
        <end position="46"/>
    </location>
</feature>
<dbReference type="Proteomes" id="UP000813385">
    <property type="component" value="Unassembled WGS sequence"/>
</dbReference>
<dbReference type="AlphaFoldDB" id="A0A8K0TL87"/>
<evidence type="ECO:0000256" key="2">
    <source>
        <dbReference type="SAM" id="Phobius"/>
    </source>
</evidence>
<organism evidence="3 4">
    <name type="scientific">Plectosphaerella cucumerina</name>
    <dbReference type="NCBI Taxonomy" id="40658"/>
    <lineage>
        <taxon>Eukaryota</taxon>
        <taxon>Fungi</taxon>
        <taxon>Dikarya</taxon>
        <taxon>Ascomycota</taxon>
        <taxon>Pezizomycotina</taxon>
        <taxon>Sordariomycetes</taxon>
        <taxon>Hypocreomycetidae</taxon>
        <taxon>Glomerellales</taxon>
        <taxon>Plectosphaerellaceae</taxon>
        <taxon>Plectosphaerella</taxon>
    </lineage>
</organism>
<reference evidence="3" key="1">
    <citation type="journal article" date="2021" name="Nat. Commun.">
        <title>Genetic determinants of endophytism in the Arabidopsis root mycobiome.</title>
        <authorList>
            <person name="Mesny F."/>
            <person name="Miyauchi S."/>
            <person name="Thiergart T."/>
            <person name="Pickel B."/>
            <person name="Atanasova L."/>
            <person name="Karlsson M."/>
            <person name="Huettel B."/>
            <person name="Barry K.W."/>
            <person name="Haridas S."/>
            <person name="Chen C."/>
            <person name="Bauer D."/>
            <person name="Andreopoulos W."/>
            <person name="Pangilinan J."/>
            <person name="LaButti K."/>
            <person name="Riley R."/>
            <person name="Lipzen A."/>
            <person name="Clum A."/>
            <person name="Drula E."/>
            <person name="Henrissat B."/>
            <person name="Kohler A."/>
            <person name="Grigoriev I.V."/>
            <person name="Martin F.M."/>
            <person name="Hacquard S."/>
        </authorList>
    </citation>
    <scope>NUCLEOTIDE SEQUENCE</scope>
    <source>
        <strain evidence="3">MPI-CAGE-AT-0016</strain>
    </source>
</reference>
<name>A0A8K0TL87_9PEZI</name>
<keyword evidence="2" id="KW-1133">Transmembrane helix</keyword>
<feature type="compositionally biased region" description="Polar residues" evidence="1">
    <location>
        <begin position="59"/>
        <end position="68"/>
    </location>
</feature>
<sequence length="138" mass="15599">MSFYHNDPRPDETIPKAHHELTSVEIGVIVATVATFFVLVITVFVYRNRKAKKALARQQADTELGQFNSEDKDDPSRPGTLPSKRDSDLPEPPSPTEPKPTRQSESKPRSQFFYTPRMFLKSDRDASVLPTVNKARQG</sequence>
<evidence type="ECO:0000313" key="4">
    <source>
        <dbReference type="Proteomes" id="UP000813385"/>
    </source>
</evidence>